<keyword evidence="3" id="KW-0012">Acyltransferase</keyword>
<dbReference type="Gene3D" id="3.30.70.250">
    <property type="entry name" value="Malonyl-CoA ACP transacylase, ACP-binding"/>
    <property type="match status" value="1"/>
</dbReference>
<comment type="catalytic activity">
    <reaction evidence="4">
        <text>holo-[ACP] + malonyl-CoA = malonyl-[ACP] + CoA</text>
        <dbReference type="Rhea" id="RHEA:41792"/>
        <dbReference type="Rhea" id="RHEA-COMP:9623"/>
        <dbReference type="Rhea" id="RHEA-COMP:9685"/>
        <dbReference type="ChEBI" id="CHEBI:57287"/>
        <dbReference type="ChEBI" id="CHEBI:57384"/>
        <dbReference type="ChEBI" id="CHEBI:64479"/>
        <dbReference type="ChEBI" id="CHEBI:78449"/>
        <dbReference type="EC" id="2.3.1.39"/>
    </reaction>
</comment>
<accession>A0ABY4WKC3</accession>
<dbReference type="PANTHER" id="PTHR42681">
    <property type="entry name" value="MALONYL-COA-ACYL CARRIER PROTEIN TRANSACYLASE, MITOCHONDRIAL"/>
    <property type="match status" value="1"/>
</dbReference>
<evidence type="ECO:0000256" key="4">
    <source>
        <dbReference type="ARBA" id="ARBA00048462"/>
    </source>
</evidence>
<evidence type="ECO:0000313" key="6">
    <source>
        <dbReference type="Proteomes" id="UP001056500"/>
    </source>
</evidence>
<dbReference type="InterPro" id="IPR016035">
    <property type="entry name" value="Acyl_Trfase/lysoPLipase"/>
</dbReference>
<name>A0ABY4WKC3_9BACL</name>
<dbReference type="Gene3D" id="3.40.366.10">
    <property type="entry name" value="Malonyl-Coenzyme A Acyl Carrier Protein, domain 2"/>
    <property type="match status" value="1"/>
</dbReference>
<dbReference type="InterPro" id="IPR001227">
    <property type="entry name" value="Ac_transferase_dom_sf"/>
</dbReference>
<proteinExistence type="predicted"/>
<evidence type="ECO:0000256" key="3">
    <source>
        <dbReference type="ARBA" id="ARBA00023315"/>
    </source>
</evidence>
<gene>
    <name evidence="5" type="ORF">NDK47_04640</name>
</gene>
<dbReference type="Proteomes" id="UP001056500">
    <property type="component" value="Chromosome"/>
</dbReference>
<protein>
    <recommendedName>
        <fullName evidence="1">[acyl-carrier-protein] S-malonyltransferase</fullName>
        <ecNumber evidence="1">2.3.1.39</ecNumber>
    </recommendedName>
</protein>
<evidence type="ECO:0000313" key="5">
    <source>
        <dbReference type="EMBL" id="USG66593.1"/>
    </source>
</evidence>
<keyword evidence="6" id="KW-1185">Reference proteome</keyword>
<evidence type="ECO:0000256" key="2">
    <source>
        <dbReference type="ARBA" id="ARBA00022679"/>
    </source>
</evidence>
<sequence length="303" mass="34291">MIGLVLPGLAPSGYDEVKDFVEKSPYAQKRFHQASEVIGYSLAEAFREAKEGQQEVMECAFLANTIALLDYFYEHYGVQPDYAIGASFGGMAVAVQSGGVTYEECVWLTHESARHSTTFFEQMDGEYQTHFIYNMSLAETEEVIRSFEAAGMELELVGYLEKVVCLCAEKKVIQALKEVINQKSKCFSLHTMKQPIHSRKLTELKHQLQEKYYNQISFKPLHIPIISDVDGHIYTDSQTLKQMLLDGYDHPVRWDLVTKSMKAKQLDTAYVVGPRNLFAQLLKAEYQTIGISPDSVMQQVGIS</sequence>
<dbReference type="EMBL" id="CP098755">
    <property type="protein sequence ID" value="USG66593.1"/>
    <property type="molecule type" value="Genomic_DNA"/>
</dbReference>
<dbReference type="EC" id="2.3.1.39" evidence="1"/>
<dbReference type="SUPFAM" id="SSF52151">
    <property type="entry name" value="FabD/lysophospholipase-like"/>
    <property type="match status" value="1"/>
</dbReference>
<dbReference type="PANTHER" id="PTHR42681:SF1">
    <property type="entry name" value="MALONYL-COA-ACYL CARRIER PROTEIN TRANSACYLASE, MITOCHONDRIAL"/>
    <property type="match status" value="1"/>
</dbReference>
<dbReference type="RefSeq" id="WP_251873701.1">
    <property type="nucleotide sequence ID" value="NZ_CP098755.1"/>
</dbReference>
<evidence type="ECO:0000256" key="1">
    <source>
        <dbReference type="ARBA" id="ARBA00013258"/>
    </source>
</evidence>
<dbReference type="InterPro" id="IPR050858">
    <property type="entry name" value="Mal-CoA-ACP_Trans/PKS_FabD"/>
</dbReference>
<keyword evidence="2" id="KW-0808">Transferase</keyword>
<organism evidence="5 6">
    <name type="scientific">Brevibacillus ruminantium</name>
    <dbReference type="NCBI Taxonomy" id="2950604"/>
    <lineage>
        <taxon>Bacteria</taxon>
        <taxon>Bacillati</taxon>
        <taxon>Bacillota</taxon>
        <taxon>Bacilli</taxon>
        <taxon>Bacillales</taxon>
        <taxon>Paenibacillaceae</taxon>
        <taxon>Brevibacillus</taxon>
    </lineage>
</organism>
<reference evidence="5" key="1">
    <citation type="submission" date="2022-06" db="EMBL/GenBank/DDBJ databases">
        <title>Genome sequencing of Brevibacillus sp. BB3-R1.</title>
        <authorList>
            <person name="Heo J."/>
            <person name="Lee D."/>
            <person name="Won M."/>
            <person name="Han B.-H."/>
            <person name="Hong S.-B."/>
            <person name="Kwon S.-W."/>
        </authorList>
    </citation>
    <scope>NUCLEOTIDE SEQUENCE</scope>
    <source>
        <strain evidence="5">BB3-R1</strain>
    </source>
</reference>